<dbReference type="GO" id="GO:0005524">
    <property type="term" value="F:ATP binding"/>
    <property type="evidence" value="ECO:0007669"/>
    <property type="project" value="InterPro"/>
</dbReference>
<dbReference type="PANTHER" id="PTHR27003:SF471">
    <property type="entry name" value="VASCULAR ENDOTHELIAL GROWTH FACTOR RECEPTOR 2 (VEGFR2)-RELATED"/>
    <property type="match status" value="1"/>
</dbReference>
<feature type="domain" description="Protein kinase" evidence="1">
    <location>
        <begin position="210"/>
        <end position="550"/>
    </location>
</feature>
<dbReference type="PANTHER" id="PTHR27003">
    <property type="entry name" value="OS07G0166700 PROTEIN"/>
    <property type="match status" value="1"/>
</dbReference>
<dbReference type="Gene3D" id="3.30.200.20">
    <property type="entry name" value="Phosphorylase Kinase, domain 1"/>
    <property type="match status" value="2"/>
</dbReference>
<sequence>MPSTINDKFAHLRIPLEDIVKATNNFHHDNIIGHSGLGTAYRGRLLRSKRLTEITARRFDWKHGEGHLEFFREILVLSDLSHPNLVSVIGFCDEKDEKIIVIMYEPNGNLGQCLNTSFLTWTQRLRVCVGVARALSYLHDVEGRDYSIIHCNINSDMILLDEDWEAKLYGFEHSIKQVEDNKDRVSLCEHIGTIGYMDPAIEKTGGVTQKSDIYSLGVNNFQHLKVPLHDIKSATCNFEDTYSFVVDDSRCEWYRVELDHFHKENHSLVVGENKIEHPKRRNIVIIKRYPSEDDVYDEKIFFTEIEMLNRVKHPNVATLLGFCVEGSEMIVIIDNVSNGFLSSYLGKVNGMCIFTWQKRLKICINIAHALNYLHSEMEDQKMIINRDIHSNIIGLDENWGARIMGFEVSIFLPLIQEDEALYLSWIGRTTYMDPEYKLTHKLKRESDVYSFGVVLFEILCGRLAYDPIYKESDRALGVVARQSFCSGTLEEMIDPIIKEEMNENNFVPNRGPNKDSLNKYIEIAMRCMAETQDQRPSMKVVVKELEKALLYQ</sequence>
<comment type="caution">
    <text evidence="2">The sequence shown here is derived from an EMBL/GenBank/DDBJ whole genome shotgun (WGS) entry which is preliminary data.</text>
</comment>
<dbReference type="GO" id="GO:0004714">
    <property type="term" value="F:transmembrane receptor protein tyrosine kinase activity"/>
    <property type="evidence" value="ECO:0007669"/>
    <property type="project" value="InterPro"/>
</dbReference>
<dbReference type="PROSITE" id="PS50011">
    <property type="entry name" value="PROTEIN_KINASE_DOM"/>
    <property type="match status" value="1"/>
</dbReference>
<gene>
    <name evidence="2" type="ORF">SSX86_030942</name>
</gene>
<reference evidence="2 3" key="1">
    <citation type="submission" date="2024-04" db="EMBL/GenBank/DDBJ databases">
        <title>The reference genome of an endangered Asteraceae, Deinandra increscens subsp. villosa, native to the Central Coast of California.</title>
        <authorList>
            <person name="Guilliams M."/>
            <person name="Hasenstab-Lehman K."/>
            <person name="Meyer R."/>
            <person name="Mcevoy S."/>
        </authorList>
    </citation>
    <scope>NUCLEOTIDE SEQUENCE [LARGE SCALE GENOMIC DNA]</scope>
    <source>
        <tissue evidence="2">Leaf</tissue>
    </source>
</reference>
<dbReference type="InterPro" id="IPR045272">
    <property type="entry name" value="ANXUR1/2-like"/>
</dbReference>
<evidence type="ECO:0000313" key="3">
    <source>
        <dbReference type="Proteomes" id="UP001408789"/>
    </source>
</evidence>
<dbReference type="GO" id="GO:0005886">
    <property type="term" value="C:plasma membrane"/>
    <property type="evidence" value="ECO:0007669"/>
    <property type="project" value="TreeGrafter"/>
</dbReference>
<proteinExistence type="predicted"/>
<dbReference type="AlphaFoldDB" id="A0AAP0C4U7"/>
<name>A0AAP0C4U7_9ASTR</name>
<dbReference type="InterPro" id="IPR011009">
    <property type="entry name" value="Kinase-like_dom_sf"/>
</dbReference>
<dbReference type="EMBL" id="JBCNJP010003401">
    <property type="protein sequence ID" value="KAK9050089.1"/>
    <property type="molecule type" value="Genomic_DNA"/>
</dbReference>
<evidence type="ECO:0000313" key="2">
    <source>
        <dbReference type="EMBL" id="KAK9050089.1"/>
    </source>
</evidence>
<protein>
    <recommendedName>
        <fullName evidence="1">Protein kinase domain-containing protein</fullName>
    </recommendedName>
</protein>
<dbReference type="GO" id="GO:0009506">
    <property type="term" value="C:plasmodesma"/>
    <property type="evidence" value="ECO:0007669"/>
    <property type="project" value="TreeGrafter"/>
</dbReference>
<dbReference type="InterPro" id="IPR000719">
    <property type="entry name" value="Prot_kinase_dom"/>
</dbReference>
<keyword evidence="3" id="KW-1185">Reference proteome</keyword>
<evidence type="ECO:0000259" key="1">
    <source>
        <dbReference type="PROSITE" id="PS50011"/>
    </source>
</evidence>
<dbReference type="Proteomes" id="UP001408789">
    <property type="component" value="Unassembled WGS sequence"/>
</dbReference>
<accession>A0AAP0C4U7</accession>
<dbReference type="Pfam" id="PF07714">
    <property type="entry name" value="PK_Tyr_Ser-Thr"/>
    <property type="match status" value="2"/>
</dbReference>
<dbReference type="InterPro" id="IPR001245">
    <property type="entry name" value="Ser-Thr/Tyr_kinase_cat_dom"/>
</dbReference>
<dbReference type="Gene3D" id="1.10.510.10">
    <property type="entry name" value="Transferase(Phosphotransferase) domain 1"/>
    <property type="match status" value="2"/>
</dbReference>
<feature type="non-terminal residue" evidence="2">
    <location>
        <position position="552"/>
    </location>
</feature>
<organism evidence="2 3">
    <name type="scientific">Deinandra increscens subsp. villosa</name>
    <dbReference type="NCBI Taxonomy" id="3103831"/>
    <lineage>
        <taxon>Eukaryota</taxon>
        <taxon>Viridiplantae</taxon>
        <taxon>Streptophyta</taxon>
        <taxon>Embryophyta</taxon>
        <taxon>Tracheophyta</taxon>
        <taxon>Spermatophyta</taxon>
        <taxon>Magnoliopsida</taxon>
        <taxon>eudicotyledons</taxon>
        <taxon>Gunneridae</taxon>
        <taxon>Pentapetalae</taxon>
        <taxon>asterids</taxon>
        <taxon>campanulids</taxon>
        <taxon>Asterales</taxon>
        <taxon>Asteraceae</taxon>
        <taxon>Asteroideae</taxon>
        <taxon>Heliantheae alliance</taxon>
        <taxon>Madieae</taxon>
        <taxon>Madiinae</taxon>
        <taxon>Deinandra</taxon>
    </lineage>
</organism>
<dbReference type="SUPFAM" id="SSF56112">
    <property type="entry name" value="Protein kinase-like (PK-like)"/>
    <property type="match status" value="2"/>
</dbReference>